<dbReference type="Gene3D" id="1.10.10.10">
    <property type="entry name" value="Winged helix-like DNA-binding domain superfamily/Winged helix DNA-binding domain"/>
    <property type="match status" value="1"/>
</dbReference>
<evidence type="ECO:0000256" key="2">
    <source>
        <dbReference type="ARBA" id="ARBA00023125"/>
    </source>
</evidence>
<dbReference type="CDD" id="cd06170">
    <property type="entry name" value="LuxR_C_like"/>
    <property type="match status" value="1"/>
</dbReference>
<dbReference type="Pfam" id="PF00196">
    <property type="entry name" value="GerE"/>
    <property type="match status" value="1"/>
</dbReference>
<gene>
    <name evidence="5" type="ORF">ACTOB_006377</name>
</gene>
<dbReference type="InterPro" id="IPR036388">
    <property type="entry name" value="WH-like_DNA-bd_sf"/>
</dbReference>
<dbReference type="Pfam" id="PF25873">
    <property type="entry name" value="WHD_MalT"/>
    <property type="match status" value="1"/>
</dbReference>
<dbReference type="PROSITE" id="PS50043">
    <property type="entry name" value="HTH_LUXR_2"/>
    <property type="match status" value="1"/>
</dbReference>
<dbReference type="PANTHER" id="PTHR44688:SF16">
    <property type="entry name" value="DNA-BINDING TRANSCRIPTIONAL ACTIVATOR DEVR_DOSR"/>
    <property type="match status" value="1"/>
</dbReference>
<evidence type="ECO:0000256" key="1">
    <source>
        <dbReference type="ARBA" id="ARBA00023015"/>
    </source>
</evidence>
<dbReference type="InterPro" id="IPR059106">
    <property type="entry name" value="WHD_MalT"/>
</dbReference>
<dbReference type="InterPro" id="IPR011990">
    <property type="entry name" value="TPR-like_helical_dom_sf"/>
</dbReference>
<dbReference type="InterPro" id="IPR000792">
    <property type="entry name" value="Tscrpt_reg_LuxR_C"/>
</dbReference>
<reference evidence="5 6" key="1">
    <citation type="submission" date="2023-06" db="EMBL/GenBank/DDBJ databases">
        <authorList>
            <person name="Yushchuk O."/>
            <person name="Binda E."/>
            <person name="Ruckert-Reed C."/>
            <person name="Fedorenko V."/>
            <person name="Kalinowski J."/>
            <person name="Marinelli F."/>
        </authorList>
    </citation>
    <scope>NUCLEOTIDE SEQUENCE [LARGE SCALE GENOMIC DNA]</scope>
    <source>
        <strain evidence="5 6">NRRL 3884</strain>
    </source>
</reference>
<dbReference type="SMART" id="SM00421">
    <property type="entry name" value="HTH_LUXR"/>
    <property type="match status" value="1"/>
</dbReference>
<dbReference type="PRINTS" id="PR00038">
    <property type="entry name" value="HTHLUXR"/>
</dbReference>
<dbReference type="PANTHER" id="PTHR44688">
    <property type="entry name" value="DNA-BINDING TRANSCRIPTIONAL ACTIVATOR DEVR_DOSR"/>
    <property type="match status" value="1"/>
</dbReference>
<dbReference type="SUPFAM" id="SSF46894">
    <property type="entry name" value="C-terminal effector domain of the bipartite response regulators"/>
    <property type="match status" value="1"/>
</dbReference>
<evidence type="ECO:0000256" key="3">
    <source>
        <dbReference type="ARBA" id="ARBA00023163"/>
    </source>
</evidence>
<evidence type="ECO:0000313" key="6">
    <source>
        <dbReference type="Proteomes" id="UP001240150"/>
    </source>
</evidence>
<dbReference type="SUPFAM" id="SSF52540">
    <property type="entry name" value="P-loop containing nucleoside triphosphate hydrolases"/>
    <property type="match status" value="1"/>
</dbReference>
<dbReference type="RefSeq" id="WP_284915560.1">
    <property type="nucleotide sequence ID" value="NZ_CP126980.1"/>
</dbReference>
<dbReference type="EMBL" id="CP126980">
    <property type="protein sequence ID" value="WIM94357.1"/>
    <property type="molecule type" value="Genomic_DNA"/>
</dbReference>
<dbReference type="InterPro" id="IPR016032">
    <property type="entry name" value="Sig_transdc_resp-reg_C-effctor"/>
</dbReference>
<name>A0ABY8WA22_9ACTN</name>
<sequence length="870" mass="93718">MSADAETPGRVAPAVLQPLVAAKTSRPRTIRGGVARQRLHDLLDAALGKPVTLICAGAGWGKTTGVSGWAQERGLPVAWLSVDRHDNDPQVFWSYLLAALRVAGAVPAGNPLADLVAVPADPRERGRLFAAGLARLPAGTVLVVDDLQEIDDADVLGELTDLLRHPPAPLRLLLIGRAEPPLRLHRLRAAGQLAEIRAEHLAFAPDEAAEIVGRHGLALSAEEMATLVDRTEGWATGLQLAATFLAGHDGTRTITDFTGDVRGVDDYLTEEVLADRTRRQRRFLLQTSICENVCAGLADAITQRTDGQRILEELEHDNDFVVRLGAKPLWFRYHQLLRDVLGHRLRLESPAVVPDLHRRAARWHAANNSVLEALAHAVSARDWAYVGRLVTTQAAPLMVSAHRPALVRILRGVPAERLTATPELMICAALLLFHAGDYDGIPARLYAARELLRDRPAGTREPVEIMSRTLQLSADRAAGDMPALLAGANRLVDLLGSARTVPVPAIAQHRAIALNNRGVALLWLDRTGEAERELWAGSYAARVAGVELAEINATGHLALLKVMSGSVREAATLAGGAVELAESRGWRYALQTVAAYFALALVRLERHDLDGAGQALREGLRGHHSDPEAAQWLVAVGVQARLAAARGDVAAARKFFDDARRDRHPRIRVPALDRWLARTEAAVDQAAGADPGGSEPLPLARAAFAKGDLRRAQSLLAEVTTAERDTVGRIESGILAALLADARGQPVHAADLLADAVTLAAGEDIRRPFLIPADPRLDALLQRARLLTPLVADFVGTLRPVRGEQPVESLSERETEVLRYLATMLTAAEIAADLGVSVNTVKAHMRSVYRKLGASRRTEAVTLARDSGLL</sequence>
<feature type="domain" description="HTH luxR-type" evidence="4">
    <location>
        <begin position="803"/>
        <end position="868"/>
    </location>
</feature>
<dbReference type="InterPro" id="IPR027417">
    <property type="entry name" value="P-loop_NTPase"/>
</dbReference>
<keyword evidence="2" id="KW-0238">DNA-binding</keyword>
<keyword evidence="1" id="KW-0805">Transcription regulation</keyword>
<accession>A0ABY8WA22</accession>
<dbReference type="Proteomes" id="UP001240150">
    <property type="component" value="Chromosome"/>
</dbReference>
<keyword evidence="3" id="KW-0804">Transcription</keyword>
<keyword evidence="6" id="KW-1185">Reference proteome</keyword>
<evidence type="ECO:0000259" key="4">
    <source>
        <dbReference type="PROSITE" id="PS50043"/>
    </source>
</evidence>
<dbReference type="Gene3D" id="1.25.40.10">
    <property type="entry name" value="Tetratricopeptide repeat domain"/>
    <property type="match status" value="1"/>
</dbReference>
<evidence type="ECO:0000313" key="5">
    <source>
        <dbReference type="EMBL" id="WIM94357.1"/>
    </source>
</evidence>
<organism evidence="5 6">
    <name type="scientific">Actinoplanes oblitus</name>
    <dbReference type="NCBI Taxonomy" id="3040509"/>
    <lineage>
        <taxon>Bacteria</taxon>
        <taxon>Bacillati</taxon>
        <taxon>Actinomycetota</taxon>
        <taxon>Actinomycetes</taxon>
        <taxon>Micromonosporales</taxon>
        <taxon>Micromonosporaceae</taxon>
        <taxon>Actinoplanes</taxon>
    </lineage>
</organism>
<protein>
    <submittedName>
        <fullName evidence="5">LuxR C-terminal-related transcriptional regulator</fullName>
    </submittedName>
</protein>
<proteinExistence type="predicted"/>